<accession>A0A0F6PP82</accession>
<organism evidence="2">
    <name type="scientific">Pseudomonas aeruginosa</name>
    <dbReference type="NCBI Taxonomy" id="287"/>
    <lineage>
        <taxon>Bacteria</taxon>
        <taxon>Pseudomonadati</taxon>
        <taxon>Pseudomonadota</taxon>
        <taxon>Gammaproteobacteria</taxon>
        <taxon>Pseudomonadales</taxon>
        <taxon>Pseudomonadaceae</taxon>
        <taxon>Pseudomonas</taxon>
    </lineage>
</organism>
<dbReference type="PANTHER" id="PTHR30007">
    <property type="entry name" value="PHP DOMAIN PROTEIN"/>
    <property type="match status" value="1"/>
</dbReference>
<evidence type="ECO:0000259" key="1">
    <source>
        <dbReference type="Pfam" id="PF01609"/>
    </source>
</evidence>
<dbReference type="EMBL" id="KP299160">
    <property type="protein sequence ID" value="AKC05747.1"/>
    <property type="molecule type" value="Genomic_DNA"/>
</dbReference>
<dbReference type="PATRIC" id="fig|287.2965.peg.2803"/>
<gene>
    <name evidence="2" type="ORF">ICEPaeSP_00012</name>
</gene>
<dbReference type="GO" id="GO:0006313">
    <property type="term" value="P:DNA transposition"/>
    <property type="evidence" value="ECO:0007669"/>
    <property type="project" value="InterPro"/>
</dbReference>
<dbReference type="PANTHER" id="PTHR30007:SF1">
    <property type="entry name" value="BLR1914 PROTEIN"/>
    <property type="match status" value="1"/>
</dbReference>
<proteinExistence type="predicted"/>
<dbReference type="GO" id="GO:0003677">
    <property type="term" value="F:DNA binding"/>
    <property type="evidence" value="ECO:0007669"/>
    <property type="project" value="InterPro"/>
</dbReference>
<dbReference type="AlphaFoldDB" id="A0A0F6PP82"/>
<dbReference type="GO" id="GO:0004803">
    <property type="term" value="F:transposase activity"/>
    <property type="evidence" value="ECO:0007669"/>
    <property type="project" value="InterPro"/>
</dbReference>
<sequence length="129" mass="14899">MVAADARTAVTFSLSPGQVHDAPEGRKLLQSLGAASRPIHLLMDRAYEGNETRQLALDLGFIPVVPPLKTRIEPWEYDREMYKRRNEVERLFRRLKGFRRIFSRFEKLDAMFLGFLCFVLVVDGLRSLC</sequence>
<protein>
    <submittedName>
        <fullName evidence="2">Transposase DDE domain protein</fullName>
    </submittedName>
</protein>
<dbReference type="InterPro" id="IPR002559">
    <property type="entry name" value="Transposase_11"/>
</dbReference>
<feature type="domain" description="Transposase IS4-like" evidence="1">
    <location>
        <begin position="5"/>
        <end position="113"/>
    </location>
</feature>
<reference evidence="2" key="1">
    <citation type="submission" date="2014-12" db="EMBL/GenBank/DDBJ databases">
        <authorList>
            <person name="Marin M.A."/>
            <person name="Fonseca E.L."/>
            <person name="Encinas F."/>
            <person name="Vicente A.C.P."/>
        </authorList>
    </citation>
    <scope>NUCLEOTIDE SEQUENCE</scope>
    <source>
        <strain evidence="2">PS106</strain>
    </source>
</reference>
<evidence type="ECO:0000313" key="2">
    <source>
        <dbReference type="EMBL" id="AKC05747.1"/>
    </source>
</evidence>
<dbReference type="Pfam" id="PF01609">
    <property type="entry name" value="DDE_Tnp_1"/>
    <property type="match status" value="1"/>
</dbReference>
<name>A0A0F6PP82_PSEAI</name>